<feature type="region of interest" description="Disordered" evidence="1">
    <location>
        <begin position="1"/>
        <end position="84"/>
    </location>
</feature>
<reference evidence="2 3" key="1">
    <citation type="journal article" date="2016" name="Mol. Biol. Evol.">
        <title>Comparative Genomics of Early-Diverging Mushroom-Forming Fungi Provides Insights into the Origins of Lignocellulose Decay Capabilities.</title>
        <authorList>
            <person name="Nagy L.G."/>
            <person name="Riley R."/>
            <person name="Tritt A."/>
            <person name="Adam C."/>
            <person name="Daum C."/>
            <person name="Floudas D."/>
            <person name="Sun H."/>
            <person name="Yadav J.S."/>
            <person name="Pangilinan J."/>
            <person name="Larsson K.H."/>
            <person name="Matsuura K."/>
            <person name="Barry K."/>
            <person name="Labutti K."/>
            <person name="Kuo R."/>
            <person name="Ohm R.A."/>
            <person name="Bhattacharya S.S."/>
            <person name="Shirouzu T."/>
            <person name="Yoshinaga Y."/>
            <person name="Martin F.M."/>
            <person name="Grigoriev I.V."/>
            <person name="Hibbett D.S."/>
        </authorList>
    </citation>
    <scope>NUCLEOTIDE SEQUENCE [LARGE SCALE GENOMIC DNA]</scope>
    <source>
        <strain evidence="2 3">CBS 109695</strain>
    </source>
</reference>
<sequence length="663" mass="71692">MDSLPDNSDPNPPLLNEQSAGFGLPHAMDYLNGFTSTQPRANSAISTPPSSTVGQRPSAMGQHPLGANSTWRNGPAHQQSRSHNPDYTLGQLLIMYPVVQQLHNRLTDTNEKMSLALETQSSLIKENIRLNHELREVTASHRLDSFQPPTGITRTRTVSLAPSDSVSMVPSTAPTHNLHQPAIRPAHYPLSVLWSLNDTKSDEDVASSDGNMSRPAMSRVIRHPDGTDIDPGEYVAIKATAHAIVYDLNELAIPASKPHLKGMPRTARFYKQHMVREWNRAVADAEDQQELLTLCSAHWKAEHILAAALRAASATNTSSRKRSRSSSNAATANRARAKLHSSGLPQPPVPPAGKSVVGTSKFAWAPHTTFTLVVDAASSLPALVDPACTNLIDIISREHHNLPNFTDAIDLLNALNVNPTFTTGEPSPSFTSFLDRIERAVPSDLDDEDDTNSSWGHNQFSGGQLTCTTVLTSWDCVGSPAFASRLIAAALTTCRVSRWLCKTNRLTSITFFVCDSYLNETCKLLWACWESAGGPNVKGKGKEVQPPSSPPPVVHPAQDPVVVDSDTANANANADLEQLQAIGATSILELKDLKIAVNDAWTVPILRKWITAHQLVAAPNAKKAVLVDIVSTATGTDRPTLSDIQTNSEKRGKKVPAGQVEDA</sequence>
<proteinExistence type="predicted"/>
<feature type="region of interest" description="Disordered" evidence="1">
    <location>
        <begin position="538"/>
        <end position="558"/>
    </location>
</feature>
<dbReference type="AlphaFoldDB" id="A0A166M6P4"/>
<feature type="region of interest" description="Disordered" evidence="1">
    <location>
        <begin position="315"/>
        <end position="353"/>
    </location>
</feature>
<name>A0A166M6P4_9AGAM</name>
<feature type="region of interest" description="Disordered" evidence="1">
    <location>
        <begin position="636"/>
        <end position="663"/>
    </location>
</feature>
<dbReference type="OrthoDB" id="3227833at2759"/>
<gene>
    <name evidence="2" type="ORF">FIBSPDRAFT_951906</name>
</gene>
<evidence type="ECO:0000256" key="1">
    <source>
        <dbReference type="SAM" id="MobiDB-lite"/>
    </source>
</evidence>
<accession>A0A166M6P4</accession>
<feature type="compositionally biased region" description="Polar residues" evidence="1">
    <location>
        <begin position="33"/>
        <end position="55"/>
    </location>
</feature>
<feature type="compositionally biased region" description="Polar residues" evidence="1">
    <location>
        <begin position="67"/>
        <end position="82"/>
    </location>
</feature>
<feature type="compositionally biased region" description="Polar residues" evidence="1">
    <location>
        <begin position="636"/>
        <end position="647"/>
    </location>
</feature>
<feature type="compositionally biased region" description="Low complexity" evidence="1">
    <location>
        <begin position="325"/>
        <end position="334"/>
    </location>
</feature>
<organism evidence="2 3">
    <name type="scientific">Athelia psychrophila</name>
    <dbReference type="NCBI Taxonomy" id="1759441"/>
    <lineage>
        <taxon>Eukaryota</taxon>
        <taxon>Fungi</taxon>
        <taxon>Dikarya</taxon>
        <taxon>Basidiomycota</taxon>
        <taxon>Agaricomycotina</taxon>
        <taxon>Agaricomycetes</taxon>
        <taxon>Agaricomycetidae</taxon>
        <taxon>Atheliales</taxon>
        <taxon>Atheliaceae</taxon>
        <taxon>Athelia</taxon>
    </lineage>
</organism>
<evidence type="ECO:0000313" key="2">
    <source>
        <dbReference type="EMBL" id="KZP23692.1"/>
    </source>
</evidence>
<dbReference type="STRING" id="436010.A0A166M6P4"/>
<protein>
    <submittedName>
        <fullName evidence="2">Uncharacterized protein</fullName>
    </submittedName>
</protein>
<evidence type="ECO:0000313" key="3">
    <source>
        <dbReference type="Proteomes" id="UP000076532"/>
    </source>
</evidence>
<keyword evidence="3" id="KW-1185">Reference proteome</keyword>
<dbReference type="Proteomes" id="UP000076532">
    <property type="component" value="Unassembled WGS sequence"/>
</dbReference>
<dbReference type="EMBL" id="KV417531">
    <property type="protein sequence ID" value="KZP23692.1"/>
    <property type="molecule type" value="Genomic_DNA"/>
</dbReference>